<dbReference type="AlphaFoldDB" id="C0VXW5"/>
<evidence type="ECO:0000256" key="1">
    <source>
        <dbReference type="SAM" id="Phobius"/>
    </source>
</evidence>
<feature type="transmembrane region" description="Helical" evidence="1">
    <location>
        <begin position="86"/>
        <end position="103"/>
    </location>
</feature>
<sequence length="425" mass="47098">MRKSPVYRIYRITLATWVSLTLITTGFTKLFPATATIIFGQQIWWLTIHIFTLGVITSSILVWIWHFAITLLRYSNFQSQQPTYRLLTHNTGTLLLVASFTLGNIYLLIAGYALIIASFTWLLGSLLHAIHTASFQSPLSGVVRYYALATAILLTGITLGLFLGLENLNAISLKNRDALLLTHVAANIISFVGITIFTTLGTLLPTTSRTKVIPQARAVLTHGFLPTIFGVTTLLAGTFYLNKHLLIAGTLILTSLFLTLTIVAVLPLKQGAHWGYPTQTLLFGAFWLVAGAIGLTYLAIFNNPFQLRLEITSLLPLLMVGVAQILLGSLAYLLPMIIGLGPALKDTYRKLDQHTELRVLFPNLNLAFSFFLPSYTAAWELGWVFLLGNLLFLNYLVLRQLRSRPAEFTPVPTPENRPNLLANGK</sequence>
<dbReference type="STRING" id="525245.HMPREF0044_0005"/>
<feature type="transmembrane region" description="Helical" evidence="1">
    <location>
        <begin position="109"/>
        <end position="130"/>
    </location>
</feature>
<evidence type="ECO:0000313" key="2">
    <source>
        <dbReference type="EMBL" id="EEH64268.1"/>
    </source>
</evidence>
<keyword evidence="1" id="KW-0812">Transmembrane</keyword>
<keyword evidence="1" id="KW-0472">Membrane</keyword>
<keyword evidence="1" id="KW-1133">Transmembrane helix</keyword>
<feature type="transmembrane region" description="Helical" evidence="1">
    <location>
        <begin position="359"/>
        <end position="375"/>
    </location>
</feature>
<feature type="transmembrane region" description="Helical" evidence="1">
    <location>
        <begin position="381"/>
        <end position="398"/>
    </location>
</feature>
<protein>
    <submittedName>
        <fullName evidence="2">Uncharacterized protein</fullName>
    </submittedName>
</protein>
<feature type="transmembrane region" description="Helical" evidence="1">
    <location>
        <begin position="313"/>
        <end position="338"/>
    </location>
</feature>
<organism evidence="2 3">
    <name type="scientific">Gleimia coleocanis DSM 15436</name>
    <dbReference type="NCBI Taxonomy" id="525245"/>
    <lineage>
        <taxon>Bacteria</taxon>
        <taxon>Bacillati</taxon>
        <taxon>Actinomycetota</taxon>
        <taxon>Actinomycetes</taxon>
        <taxon>Actinomycetales</taxon>
        <taxon>Actinomycetaceae</taxon>
        <taxon>Gleimia</taxon>
    </lineage>
</organism>
<feature type="transmembrane region" description="Helical" evidence="1">
    <location>
        <begin position="246"/>
        <end position="268"/>
    </location>
</feature>
<feature type="transmembrane region" description="Helical" evidence="1">
    <location>
        <begin position="43"/>
        <end position="65"/>
    </location>
</feature>
<dbReference type="EMBL" id="ACFG01000004">
    <property type="protein sequence ID" value="EEH64268.1"/>
    <property type="molecule type" value="Genomic_DNA"/>
</dbReference>
<feature type="transmembrane region" description="Helical" evidence="1">
    <location>
        <begin position="184"/>
        <end position="206"/>
    </location>
</feature>
<dbReference type="OrthoDB" id="345021at2"/>
<feature type="transmembrane region" description="Helical" evidence="1">
    <location>
        <begin position="142"/>
        <end position="164"/>
    </location>
</feature>
<dbReference type="RefSeq" id="WP_006547002.1">
    <property type="nucleotide sequence ID" value="NZ_DS999545.1"/>
</dbReference>
<keyword evidence="3" id="KW-1185">Reference proteome</keyword>
<evidence type="ECO:0000313" key="3">
    <source>
        <dbReference type="Proteomes" id="UP000010301"/>
    </source>
</evidence>
<gene>
    <name evidence="2" type="ORF">HMPREF0044_0005</name>
</gene>
<dbReference type="HOGENOM" id="CLU_037932_0_0_11"/>
<comment type="caution">
    <text evidence="2">The sequence shown here is derived from an EMBL/GenBank/DDBJ whole genome shotgun (WGS) entry which is preliminary data.</text>
</comment>
<feature type="transmembrane region" description="Helical" evidence="1">
    <location>
        <begin position="12"/>
        <end position="31"/>
    </location>
</feature>
<dbReference type="eggNOG" id="COG4454">
    <property type="taxonomic scope" value="Bacteria"/>
</dbReference>
<dbReference type="Proteomes" id="UP000010301">
    <property type="component" value="Unassembled WGS sequence"/>
</dbReference>
<feature type="transmembrane region" description="Helical" evidence="1">
    <location>
        <begin position="218"/>
        <end position="240"/>
    </location>
</feature>
<accession>C0VXW5</accession>
<proteinExistence type="predicted"/>
<feature type="transmembrane region" description="Helical" evidence="1">
    <location>
        <begin position="280"/>
        <end position="301"/>
    </location>
</feature>
<reference evidence="2 3" key="1">
    <citation type="submission" date="2009-01" db="EMBL/GenBank/DDBJ databases">
        <authorList>
            <person name="Qin X."/>
            <person name="Bachman B."/>
            <person name="Battles P."/>
            <person name="Bell A."/>
            <person name="Bess C."/>
            <person name="Bickham C."/>
            <person name="Chaboub L."/>
            <person name="Chen D."/>
            <person name="Coyle M."/>
            <person name="Deiros D.R."/>
            <person name="Dinh H."/>
            <person name="Forbes L."/>
            <person name="Fowler G."/>
            <person name="Francisco L."/>
            <person name="Fu Q."/>
            <person name="Gubbala S."/>
            <person name="Hale W."/>
            <person name="Han Y."/>
            <person name="Hemphill L."/>
            <person name="Highlander S.K."/>
            <person name="Hirani K."/>
            <person name="Hogues M."/>
            <person name="Jackson L."/>
            <person name="Jakkamsetti A."/>
            <person name="Javaid M."/>
            <person name="Jiang H."/>
            <person name="Korchina V."/>
            <person name="Kovar C."/>
            <person name="Lara F."/>
            <person name="Lee S."/>
            <person name="Mata R."/>
            <person name="Mathew T."/>
            <person name="Moen C."/>
            <person name="Morales K."/>
            <person name="Munidasa M."/>
            <person name="Nazareth L."/>
            <person name="Ngo R."/>
            <person name="Nguyen L."/>
            <person name="Okwuonu G."/>
            <person name="Ongeri F."/>
            <person name="Patil S."/>
            <person name="Petrosino J."/>
            <person name="Pham C."/>
            <person name="Pham P."/>
            <person name="Pu L.-L."/>
            <person name="Puazo M."/>
            <person name="Raj R."/>
            <person name="Reid J."/>
            <person name="Rouhana J."/>
            <person name="Saada N."/>
            <person name="Shang Y."/>
            <person name="Simmons D."/>
            <person name="Thornton R."/>
            <person name="Warren J."/>
            <person name="Weissenberger G."/>
            <person name="Zhang J."/>
            <person name="Zhang L."/>
            <person name="Zhou C."/>
            <person name="Zhu D."/>
            <person name="Muzny D."/>
            <person name="Worley K."/>
            <person name="Gibbs R."/>
        </authorList>
    </citation>
    <scope>NUCLEOTIDE SEQUENCE [LARGE SCALE GENOMIC DNA]</scope>
    <source>
        <strain evidence="2 3">DSM 15436</strain>
    </source>
</reference>
<name>C0VXW5_9ACTO</name>